<dbReference type="EMBL" id="BMJV01000001">
    <property type="protein sequence ID" value="GGG61077.1"/>
    <property type="molecule type" value="Genomic_DNA"/>
</dbReference>
<evidence type="ECO:0000256" key="2">
    <source>
        <dbReference type="SAM" id="MobiDB-lite"/>
    </source>
</evidence>
<dbReference type="InterPro" id="IPR036737">
    <property type="entry name" value="OmpA-like_sf"/>
</dbReference>
<dbReference type="InterPro" id="IPR050330">
    <property type="entry name" value="Bact_OuterMem_StrucFunc"/>
</dbReference>
<dbReference type="Proteomes" id="UP000617145">
    <property type="component" value="Unassembled WGS sequence"/>
</dbReference>
<comment type="caution">
    <text evidence="5">The sequence shown here is derived from an EMBL/GenBank/DDBJ whole genome shotgun (WGS) entry which is preliminary data.</text>
</comment>
<dbReference type="CDD" id="cd07185">
    <property type="entry name" value="OmpA_C-like"/>
    <property type="match status" value="1"/>
</dbReference>
<dbReference type="SUPFAM" id="SSF103088">
    <property type="entry name" value="OmpA-like"/>
    <property type="match status" value="1"/>
</dbReference>
<dbReference type="GO" id="GO:0016020">
    <property type="term" value="C:membrane"/>
    <property type="evidence" value="ECO:0007669"/>
    <property type="project" value="UniProtKB-UniRule"/>
</dbReference>
<feature type="signal peptide" evidence="3">
    <location>
        <begin position="1"/>
        <end position="24"/>
    </location>
</feature>
<feature type="compositionally biased region" description="Low complexity" evidence="2">
    <location>
        <begin position="246"/>
        <end position="258"/>
    </location>
</feature>
<dbReference type="Gene3D" id="3.30.1330.60">
    <property type="entry name" value="OmpA-like domain"/>
    <property type="match status" value="1"/>
</dbReference>
<name>A0A8J2ZGY0_9RHOB</name>
<dbReference type="PANTHER" id="PTHR30329">
    <property type="entry name" value="STATOR ELEMENT OF FLAGELLAR MOTOR COMPLEX"/>
    <property type="match status" value="1"/>
</dbReference>
<keyword evidence="1" id="KW-0472">Membrane</keyword>
<feature type="compositionally biased region" description="Basic and acidic residues" evidence="2">
    <location>
        <begin position="371"/>
        <end position="384"/>
    </location>
</feature>
<keyword evidence="3" id="KW-0732">Signal</keyword>
<evidence type="ECO:0000256" key="3">
    <source>
        <dbReference type="SAM" id="SignalP"/>
    </source>
</evidence>
<accession>A0A8J2ZGY0</accession>
<keyword evidence="6" id="KW-1185">Reference proteome</keyword>
<feature type="compositionally biased region" description="Low complexity" evidence="2">
    <location>
        <begin position="121"/>
        <end position="147"/>
    </location>
</feature>
<sequence>MTRPLLKTTTMLVVVASLTSPAFAQSLGNQQAEGELRGNGGLNLGEGLGNLGADELRKRLPQLKAACEDGTAPEGVNCDRIAEMPSLGEARPGNGNQGNSDQADGGQDDVPAANAGDGENRALGNANQGNGNQGNGNNKANGNAAQADSSPEPQPEPTEQAAPEQADAPATAEAAPEAADSQVSDEDIQRLEGALGGDTEAEGSANVEAEGTTDADAAADGSLNGSGDQPALSDPIPDAADRAMSAEDAPAEAVPSSEEAADQPQETAEEAPSDAPAMAEDAPEQGNADGQGVTAEETPAGNSTDTDTDTDTAADSPEPTAPADDQEQADLASRIAERLGAGSAAAAAMSGEGEEQAGNEPEVVEEQLSEDDVRSSNEDFRTRIGEATGQLTGNRKDKDDDDDDNSARNAFGAAALLGLGAVALNEILGDNARVVEDTGDRLVVEENGQYRVLRNDDVLLRQPGSDVTTYRYDDGSTRSVVAYEDGTSVETIKAADGRVLRRARTLPNGQEVVLFDDTRQETEVVINELPQAQDNTRRMNLQEVSETDLAAALASQNTDVGRSFSLNQVRNIDAVRHLIPEISVDSINFETGSAAIRPEEARALASLGNAMKQIIADNPGEVFLIEGHTDAVGAWSYNLALSDRRAESVALALTEYFQVPPENMVLQGYGEGDLAVETQAAERANRRAGVRRITPLLQGS</sequence>
<proteinExistence type="predicted"/>
<feature type="compositionally biased region" description="Acidic residues" evidence="2">
    <location>
        <begin position="352"/>
        <end position="370"/>
    </location>
</feature>
<evidence type="ECO:0000313" key="5">
    <source>
        <dbReference type="EMBL" id="GGG61077.1"/>
    </source>
</evidence>
<dbReference type="InterPro" id="IPR006665">
    <property type="entry name" value="OmpA-like"/>
</dbReference>
<dbReference type="RefSeq" id="WP_188788283.1">
    <property type="nucleotide sequence ID" value="NZ_BMJV01000001.1"/>
</dbReference>
<reference evidence="5" key="2">
    <citation type="submission" date="2020-09" db="EMBL/GenBank/DDBJ databases">
        <authorList>
            <person name="Sun Q."/>
            <person name="Zhou Y."/>
        </authorList>
    </citation>
    <scope>NUCLEOTIDE SEQUENCE</scope>
    <source>
        <strain evidence="5">CGMCC 1.15762</strain>
    </source>
</reference>
<feature type="compositionally biased region" description="Low complexity" evidence="2">
    <location>
        <begin position="313"/>
        <end position="323"/>
    </location>
</feature>
<protein>
    <recommendedName>
        <fullName evidence="4">OmpA-like domain-containing protein</fullName>
    </recommendedName>
</protein>
<evidence type="ECO:0000259" key="4">
    <source>
        <dbReference type="PROSITE" id="PS51123"/>
    </source>
</evidence>
<gene>
    <name evidence="5" type="ORF">GCM10011415_03890</name>
</gene>
<evidence type="ECO:0000256" key="1">
    <source>
        <dbReference type="PROSITE-ProRule" id="PRU00473"/>
    </source>
</evidence>
<dbReference type="AlphaFoldDB" id="A0A8J2ZGY0"/>
<dbReference type="PANTHER" id="PTHR30329:SF21">
    <property type="entry name" value="LIPOPROTEIN YIAD-RELATED"/>
    <property type="match status" value="1"/>
</dbReference>
<organism evidence="5 6">
    <name type="scientific">Salipiger pallidus</name>
    <dbReference type="NCBI Taxonomy" id="1775170"/>
    <lineage>
        <taxon>Bacteria</taxon>
        <taxon>Pseudomonadati</taxon>
        <taxon>Pseudomonadota</taxon>
        <taxon>Alphaproteobacteria</taxon>
        <taxon>Rhodobacterales</taxon>
        <taxon>Roseobacteraceae</taxon>
        <taxon>Salipiger</taxon>
    </lineage>
</organism>
<feature type="region of interest" description="Disordered" evidence="2">
    <location>
        <begin position="86"/>
        <end position="405"/>
    </location>
</feature>
<dbReference type="PROSITE" id="PS51123">
    <property type="entry name" value="OMPA_2"/>
    <property type="match status" value="1"/>
</dbReference>
<evidence type="ECO:0000313" key="6">
    <source>
        <dbReference type="Proteomes" id="UP000617145"/>
    </source>
</evidence>
<feature type="compositionally biased region" description="Low complexity" evidence="2">
    <location>
        <begin position="157"/>
        <end position="180"/>
    </location>
</feature>
<feature type="domain" description="OmpA-like" evidence="4">
    <location>
        <begin position="576"/>
        <end position="700"/>
    </location>
</feature>
<reference evidence="5" key="1">
    <citation type="journal article" date="2014" name="Int. J. Syst. Evol. Microbiol.">
        <title>Complete genome sequence of Corynebacterium casei LMG S-19264T (=DSM 44701T), isolated from a smear-ripened cheese.</title>
        <authorList>
            <consortium name="US DOE Joint Genome Institute (JGI-PGF)"/>
            <person name="Walter F."/>
            <person name="Albersmeier A."/>
            <person name="Kalinowski J."/>
            <person name="Ruckert C."/>
        </authorList>
    </citation>
    <scope>NUCLEOTIDE SEQUENCE</scope>
    <source>
        <strain evidence="5">CGMCC 1.15762</strain>
    </source>
</reference>
<feature type="compositionally biased region" description="Low complexity" evidence="2">
    <location>
        <begin position="208"/>
        <end position="221"/>
    </location>
</feature>
<feature type="compositionally biased region" description="Low complexity" evidence="2">
    <location>
        <begin position="338"/>
        <end position="351"/>
    </location>
</feature>
<feature type="chain" id="PRO_5035223030" description="OmpA-like domain-containing protein" evidence="3">
    <location>
        <begin position="25"/>
        <end position="700"/>
    </location>
</feature>
<dbReference type="Pfam" id="PF00691">
    <property type="entry name" value="OmpA"/>
    <property type="match status" value="1"/>
</dbReference>